<dbReference type="CDD" id="cd00209">
    <property type="entry name" value="DHFR"/>
    <property type="match status" value="1"/>
</dbReference>
<dbReference type="InterPro" id="IPR017925">
    <property type="entry name" value="DHFR_CS"/>
</dbReference>
<organism evidence="9 11">
    <name type="scientific">Encephalitozoon hellem</name>
    <name type="common">Microsporidian parasite</name>
    <dbReference type="NCBI Taxonomy" id="27973"/>
    <lineage>
        <taxon>Eukaryota</taxon>
        <taxon>Fungi</taxon>
        <taxon>Fungi incertae sedis</taxon>
        <taxon>Microsporidia</taxon>
        <taxon>Unikaryonidae</taxon>
        <taxon>Encephalitozoon</taxon>
    </lineage>
</organism>
<comment type="pathway">
    <text evidence="1">Cofactor biosynthesis; tetrahydrofolate biosynthesis; 5,6,7,8-tetrahydrofolate from 7,8-dihydrofolate: step 1/1.</text>
</comment>
<evidence type="ECO:0000256" key="6">
    <source>
        <dbReference type="ARBA" id="ARBA00023002"/>
    </source>
</evidence>
<dbReference type="SUPFAM" id="SSF53597">
    <property type="entry name" value="Dihydrofolate reductase-like"/>
    <property type="match status" value="1"/>
</dbReference>
<gene>
    <name evidence="9" type="ORF">GPU96_01g00190</name>
    <name evidence="10" type="ORF">GPU96_01g01550</name>
</gene>
<keyword evidence="5" id="KW-0521">NADP</keyword>
<evidence type="ECO:0000256" key="4">
    <source>
        <dbReference type="ARBA" id="ARBA00022563"/>
    </source>
</evidence>
<dbReference type="GO" id="GO:0005739">
    <property type="term" value="C:mitochondrion"/>
    <property type="evidence" value="ECO:0007669"/>
    <property type="project" value="TreeGrafter"/>
</dbReference>
<reference evidence="9" key="1">
    <citation type="submission" date="2021-05" db="EMBL/GenBank/DDBJ databases">
        <title>Encephalitozoon hellem ATCC 50604 Complete Genome.</title>
        <authorList>
            <person name="Mascarenhas dos Santos A.C."/>
            <person name="Julian A.T."/>
            <person name="Pombert J.-F."/>
        </authorList>
    </citation>
    <scope>NUCLEOTIDE SEQUENCE</scope>
    <source>
        <strain evidence="9">ATCC 50604</strain>
    </source>
</reference>
<proteinExistence type="inferred from homology"/>
<dbReference type="PROSITE" id="PS00075">
    <property type="entry name" value="DHFR_1"/>
    <property type="match status" value="1"/>
</dbReference>
<keyword evidence="6" id="KW-0560">Oxidoreductase</keyword>
<dbReference type="PANTHER" id="PTHR48069">
    <property type="entry name" value="DIHYDROFOLATE REDUCTASE"/>
    <property type="match status" value="1"/>
</dbReference>
<dbReference type="GO" id="GO:0006730">
    <property type="term" value="P:one-carbon metabolic process"/>
    <property type="evidence" value="ECO:0007669"/>
    <property type="project" value="UniProtKB-KW"/>
</dbReference>
<evidence type="ECO:0000256" key="7">
    <source>
        <dbReference type="RuleBase" id="RU004474"/>
    </source>
</evidence>
<comment type="similarity">
    <text evidence="7">Belongs to the dihydrofolate reductase family.</text>
</comment>
<evidence type="ECO:0000313" key="9">
    <source>
        <dbReference type="EMBL" id="UTX42318.1"/>
    </source>
</evidence>
<keyword evidence="4" id="KW-0554">One-carbon metabolism</keyword>
<dbReference type="EC" id="1.5.1.3" evidence="2"/>
<dbReference type="Proteomes" id="UP001059546">
    <property type="component" value="Chromosome I"/>
</dbReference>
<dbReference type="InterPro" id="IPR012259">
    <property type="entry name" value="DHFR"/>
</dbReference>
<dbReference type="PANTHER" id="PTHR48069:SF3">
    <property type="entry name" value="DIHYDROFOLATE REDUCTASE"/>
    <property type="match status" value="1"/>
</dbReference>
<dbReference type="PROSITE" id="PS51330">
    <property type="entry name" value="DHFR_2"/>
    <property type="match status" value="1"/>
</dbReference>
<evidence type="ECO:0000313" key="11">
    <source>
        <dbReference type="Proteomes" id="UP001059546"/>
    </source>
</evidence>
<dbReference type="Pfam" id="PF00186">
    <property type="entry name" value="DHFR_1"/>
    <property type="match status" value="2"/>
</dbReference>
<dbReference type="GO" id="GO:0046452">
    <property type="term" value="P:dihydrofolate metabolic process"/>
    <property type="evidence" value="ECO:0007669"/>
    <property type="project" value="TreeGrafter"/>
</dbReference>
<dbReference type="EMBL" id="CP075147">
    <property type="protein sequence ID" value="UTX42318.1"/>
    <property type="molecule type" value="Genomic_DNA"/>
</dbReference>
<feature type="domain" description="DHFR" evidence="8">
    <location>
        <begin position="1"/>
        <end position="200"/>
    </location>
</feature>
<dbReference type="AlphaFoldDB" id="A0A9Q9CAH5"/>
<evidence type="ECO:0000256" key="1">
    <source>
        <dbReference type="ARBA" id="ARBA00004903"/>
    </source>
</evidence>
<evidence type="ECO:0000256" key="5">
    <source>
        <dbReference type="ARBA" id="ARBA00022857"/>
    </source>
</evidence>
<dbReference type="EMBL" id="CP075147">
    <property type="protein sequence ID" value="UTX42451.1"/>
    <property type="molecule type" value="Genomic_DNA"/>
</dbReference>
<dbReference type="GO" id="GO:0004146">
    <property type="term" value="F:dihydrofolate reductase activity"/>
    <property type="evidence" value="ECO:0007669"/>
    <property type="project" value="UniProtKB-EC"/>
</dbReference>
<accession>A0A9Q9CAH5</accession>
<dbReference type="GO" id="GO:0050661">
    <property type="term" value="F:NADP binding"/>
    <property type="evidence" value="ECO:0007669"/>
    <property type="project" value="InterPro"/>
</dbReference>
<evidence type="ECO:0000256" key="3">
    <source>
        <dbReference type="ARBA" id="ARBA00018886"/>
    </source>
</evidence>
<dbReference type="GO" id="GO:0046654">
    <property type="term" value="P:tetrahydrofolate biosynthetic process"/>
    <property type="evidence" value="ECO:0007669"/>
    <property type="project" value="InterPro"/>
</dbReference>
<dbReference type="InterPro" id="IPR024072">
    <property type="entry name" value="DHFR-like_dom_sf"/>
</dbReference>
<evidence type="ECO:0000256" key="2">
    <source>
        <dbReference type="ARBA" id="ARBA00012856"/>
    </source>
</evidence>
<protein>
    <recommendedName>
        <fullName evidence="3">Dihydrofolate reductase</fullName>
        <ecNumber evidence="2">1.5.1.3</ecNumber>
    </recommendedName>
</protein>
<dbReference type="InterPro" id="IPR001796">
    <property type="entry name" value="DHFR_dom"/>
</dbReference>
<name>A0A9Q9CAH5_ENCHE</name>
<dbReference type="GO" id="GO:0046655">
    <property type="term" value="P:folic acid metabolic process"/>
    <property type="evidence" value="ECO:0007669"/>
    <property type="project" value="TreeGrafter"/>
</dbReference>
<evidence type="ECO:0000313" key="10">
    <source>
        <dbReference type="EMBL" id="UTX42451.1"/>
    </source>
</evidence>
<sequence>MFALIVAFAKNKGIGKNNRLPWPPLRTDMSWFRTLSQSVPLITSDRIDLSPSSSNAVVMGRKTWDSIPPRFQPLPNRTNIVLSRRPGISTENTLFISAFGDIEHLRIPSSSMVFVIGGHDIYSLAIQSGRAHIIFATEISESLECDVFFPRIDWDAYERRDITREVSGLVGKDLADAFYNTEANAFTENGITFKMFIYIKHGAL</sequence>
<dbReference type="PRINTS" id="PR00070">
    <property type="entry name" value="DHFR"/>
</dbReference>
<dbReference type="Gene3D" id="3.40.430.10">
    <property type="entry name" value="Dihydrofolate Reductase, subunit A"/>
    <property type="match status" value="1"/>
</dbReference>
<evidence type="ECO:0000259" key="8">
    <source>
        <dbReference type="PROSITE" id="PS51330"/>
    </source>
</evidence>